<evidence type="ECO:0000256" key="6">
    <source>
        <dbReference type="ARBA" id="ARBA00037980"/>
    </source>
</evidence>
<dbReference type="InterPro" id="IPR015947">
    <property type="entry name" value="PUA-like_sf"/>
</dbReference>
<evidence type="ECO:0000313" key="12">
    <source>
        <dbReference type="Proteomes" id="UP000264541"/>
    </source>
</evidence>
<proteinExistence type="inferred from homology"/>
<evidence type="ECO:0000256" key="8">
    <source>
        <dbReference type="HAMAP-Rule" id="MF_00066"/>
    </source>
</evidence>
<accession>A0A372LLT8</accession>
<evidence type="ECO:0000256" key="4">
    <source>
        <dbReference type="ARBA" id="ARBA00022741"/>
    </source>
</evidence>
<dbReference type="AlphaFoldDB" id="A0A372LLT8"/>
<evidence type="ECO:0000256" key="1">
    <source>
        <dbReference type="ARBA" id="ARBA00005048"/>
    </source>
</evidence>
<dbReference type="InterPro" id="IPR025980">
    <property type="entry name" value="ATP-Sase_PUA-like_dom"/>
</dbReference>
<dbReference type="NCBIfam" id="NF003166">
    <property type="entry name" value="PRK04149.1"/>
    <property type="match status" value="1"/>
</dbReference>
<dbReference type="InterPro" id="IPR024951">
    <property type="entry name" value="Sulfurylase_cat_dom"/>
</dbReference>
<dbReference type="Gene3D" id="3.40.50.620">
    <property type="entry name" value="HUPs"/>
    <property type="match status" value="1"/>
</dbReference>
<comment type="catalytic activity">
    <reaction evidence="7 8">
        <text>sulfate + ATP + H(+) = adenosine 5'-phosphosulfate + diphosphate</text>
        <dbReference type="Rhea" id="RHEA:18133"/>
        <dbReference type="ChEBI" id="CHEBI:15378"/>
        <dbReference type="ChEBI" id="CHEBI:16189"/>
        <dbReference type="ChEBI" id="CHEBI:30616"/>
        <dbReference type="ChEBI" id="CHEBI:33019"/>
        <dbReference type="ChEBI" id="CHEBI:58243"/>
        <dbReference type="EC" id="2.7.7.4"/>
    </reaction>
</comment>
<evidence type="ECO:0000259" key="10">
    <source>
        <dbReference type="Pfam" id="PF14306"/>
    </source>
</evidence>
<dbReference type="NCBIfam" id="TIGR00339">
    <property type="entry name" value="sopT"/>
    <property type="match status" value="1"/>
</dbReference>
<dbReference type="SUPFAM" id="SSF88697">
    <property type="entry name" value="PUA domain-like"/>
    <property type="match status" value="1"/>
</dbReference>
<dbReference type="InterPro" id="IPR002650">
    <property type="entry name" value="Sulphate_adenylyltransferase"/>
</dbReference>
<reference evidence="11 12" key="1">
    <citation type="submission" date="2018-08" db="EMBL/GenBank/DDBJ databases">
        <title>Bacillus chawlae sp. nov., Bacillus glennii sp. nov., and Bacillus saganii sp. nov. Isolated from the Vehicle Assembly Building at Kennedy Space Center where the Viking Spacecraft were Assembled.</title>
        <authorList>
            <person name="Seuylemezian A."/>
            <person name="Vaishampayan P."/>
        </authorList>
    </citation>
    <scope>NUCLEOTIDE SEQUENCE [LARGE SCALE GENOMIC DNA]</scope>
    <source>
        <strain evidence="11 12">V47-23a</strain>
    </source>
</reference>
<dbReference type="RefSeq" id="WP_117327349.1">
    <property type="nucleotide sequence ID" value="NZ_QVTE01000040.1"/>
</dbReference>
<keyword evidence="4 8" id="KW-0547">Nucleotide-binding</keyword>
<evidence type="ECO:0000313" key="11">
    <source>
        <dbReference type="EMBL" id="RFU67640.1"/>
    </source>
</evidence>
<keyword evidence="3 8" id="KW-0548">Nucleotidyltransferase</keyword>
<evidence type="ECO:0000259" key="9">
    <source>
        <dbReference type="Pfam" id="PF01747"/>
    </source>
</evidence>
<comment type="caution">
    <text evidence="11">The sequence shown here is derived from an EMBL/GenBank/DDBJ whole genome shotgun (WGS) entry which is preliminary data.</text>
</comment>
<feature type="domain" description="Sulphate adenylyltransferase catalytic" evidence="9">
    <location>
        <begin position="163"/>
        <end position="373"/>
    </location>
</feature>
<organism evidence="11 12">
    <name type="scientific">Peribacillus saganii</name>
    <dbReference type="NCBI Taxonomy" id="2303992"/>
    <lineage>
        <taxon>Bacteria</taxon>
        <taxon>Bacillati</taxon>
        <taxon>Bacillota</taxon>
        <taxon>Bacilli</taxon>
        <taxon>Bacillales</taxon>
        <taxon>Bacillaceae</taxon>
        <taxon>Peribacillus</taxon>
    </lineage>
</organism>
<name>A0A372LLT8_9BACI</name>
<dbReference type="InterPro" id="IPR014729">
    <property type="entry name" value="Rossmann-like_a/b/a_fold"/>
</dbReference>
<dbReference type="UniPathway" id="UPA00140">
    <property type="reaction ID" value="UER00204"/>
</dbReference>
<dbReference type="GO" id="GO:0005524">
    <property type="term" value="F:ATP binding"/>
    <property type="evidence" value="ECO:0007669"/>
    <property type="project" value="UniProtKB-KW"/>
</dbReference>
<comment type="similarity">
    <text evidence="6 8">Belongs to the sulfate adenylyltransferase family.</text>
</comment>
<sequence length="381" mass="42697">MTLSQPHGGSLVNRWNPSYNTTKIAKEIELDGIALSDLELIGTGAYSPIEGFLIKEDYESVVNNLRLANGSVWSIPITLPVTKEVAGSLSIGEEARLVKNGVTYGTITISDIYEPDKTKEAQKVYQTDDEAHPGVLKMFQRGNIYIGGQITLVKRIEREQFDTFYLDPADTRKVFEEKGWKTVVGFQTRNPVHRAHEYIQKTALETVDGLFLNPLVGETKSDDIPADVRMESYQVLLKNYYPADRVFLAVFPAAMRYAGPREAIFHAMVRKNYGCTHFIVGRDHAGVGSYYGTYDAQLIFGQFTADELGISLLFFEHSFYCSKCENMASTKTCPHGKEDHVILSGTKVRELLRNGEIPPSTFSRQEVVEVLIKGMKNTVEV</sequence>
<dbReference type="PANTHER" id="PTHR43509:SF1">
    <property type="entry name" value="SULFATE ADENYLYLTRANSFERASE"/>
    <property type="match status" value="1"/>
</dbReference>
<dbReference type="GO" id="GO:0004781">
    <property type="term" value="F:sulfate adenylyltransferase (ATP) activity"/>
    <property type="evidence" value="ECO:0007669"/>
    <property type="project" value="UniProtKB-UniRule"/>
</dbReference>
<protein>
    <recommendedName>
        <fullName evidence="8">Sulfate adenylyltransferase</fullName>
        <ecNumber evidence="8">2.7.7.4</ecNumber>
    </recommendedName>
    <alternativeName>
        <fullName evidence="8">ATP-sulfurylase</fullName>
    </alternativeName>
    <alternativeName>
        <fullName evidence="8">Sulfate adenylate transferase</fullName>
        <shortName evidence="8">SAT</shortName>
    </alternativeName>
</protein>
<dbReference type="Proteomes" id="UP000264541">
    <property type="component" value="Unassembled WGS sequence"/>
</dbReference>
<evidence type="ECO:0000256" key="3">
    <source>
        <dbReference type="ARBA" id="ARBA00022695"/>
    </source>
</evidence>
<dbReference type="Gene3D" id="3.10.400.10">
    <property type="entry name" value="Sulfate adenylyltransferase"/>
    <property type="match status" value="1"/>
</dbReference>
<dbReference type="PANTHER" id="PTHR43509">
    <property type="match status" value="1"/>
</dbReference>
<dbReference type="SUPFAM" id="SSF52374">
    <property type="entry name" value="Nucleotidylyl transferase"/>
    <property type="match status" value="1"/>
</dbReference>
<dbReference type="Pfam" id="PF01747">
    <property type="entry name" value="ATP-sulfurylase"/>
    <property type="match status" value="1"/>
</dbReference>
<dbReference type="EMBL" id="QVTE01000040">
    <property type="protein sequence ID" value="RFU67640.1"/>
    <property type="molecule type" value="Genomic_DNA"/>
</dbReference>
<feature type="domain" description="ATP-sulfurylase PUA-like" evidence="10">
    <location>
        <begin position="5"/>
        <end position="154"/>
    </location>
</feature>
<dbReference type="Pfam" id="PF14306">
    <property type="entry name" value="PUA_2"/>
    <property type="match status" value="1"/>
</dbReference>
<dbReference type="OrthoDB" id="9804504at2"/>
<evidence type="ECO:0000256" key="2">
    <source>
        <dbReference type="ARBA" id="ARBA00022679"/>
    </source>
</evidence>
<dbReference type="CDD" id="cd00517">
    <property type="entry name" value="ATPS"/>
    <property type="match status" value="1"/>
</dbReference>
<gene>
    <name evidence="8 11" type="primary">sat</name>
    <name evidence="11" type="ORF">D0469_13920</name>
</gene>
<dbReference type="GO" id="GO:0070814">
    <property type="term" value="P:hydrogen sulfide biosynthetic process"/>
    <property type="evidence" value="ECO:0007669"/>
    <property type="project" value="UniProtKB-UniRule"/>
</dbReference>
<dbReference type="GO" id="GO:0000103">
    <property type="term" value="P:sulfate assimilation"/>
    <property type="evidence" value="ECO:0007669"/>
    <property type="project" value="UniProtKB-UniRule"/>
</dbReference>
<comment type="pathway">
    <text evidence="1 8">Sulfur metabolism; hydrogen sulfide biosynthesis; sulfite from sulfate: step 1/3.</text>
</comment>
<dbReference type="HAMAP" id="MF_00066">
    <property type="entry name" value="Sulf_adenylyltr"/>
    <property type="match status" value="1"/>
</dbReference>
<evidence type="ECO:0000256" key="7">
    <source>
        <dbReference type="ARBA" id="ARBA00049370"/>
    </source>
</evidence>
<keyword evidence="5 8" id="KW-0067">ATP-binding</keyword>
<dbReference type="EC" id="2.7.7.4" evidence="8"/>
<keyword evidence="12" id="KW-1185">Reference proteome</keyword>
<evidence type="ECO:0000256" key="5">
    <source>
        <dbReference type="ARBA" id="ARBA00022840"/>
    </source>
</evidence>
<keyword evidence="2 8" id="KW-0808">Transferase</keyword>
<dbReference type="InterPro" id="IPR020792">
    <property type="entry name" value="SO4_adenylyltransferase_pro"/>
</dbReference>